<dbReference type="PANTHER" id="PTHR32432:SF3">
    <property type="entry name" value="ETHANOLAMINE UTILIZATION PROTEIN EUTJ"/>
    <property type="match status" value="1"/>
</dbReference>
<keyword evidence="2" id="KW-0812">Transmembrane</keyword>
<evidence type="ECO:0000256" key="2">
    <source>
        <dbReference type="SAM" id="Phobius"/>
    </source>
</evidence>
<dbReference type="Proteomes" id="UP000536179">
    <property type="component" value="Unassembled WGS sequence"/>
</dbReference>
<evidence type="ECO:0000313" key="3">
    <source>
        <dbReference type="EMBL" id="MBB3204660.1"/>
    </source>
</evidence>
<dbReference type="Gene3D" id="3.30.1490.300">
    <property type="match status" value="1"/>
</dbReference>
<accession>A0A7W5DU84</accession>
<proteinExistence type="predicted"/>
<dbReference type="AlphaFoldDB" id="A0A7W5DU84"/>
<comment type="caution">
    <text evidence="3">The sequence shown here is derived from an EMBL/GenBank/DDBJ whole genome shotgun (WGS) entry which is preliminary data.</text>
</comment>
<evidence type="ECO:0008006" key="5">
    <source>
        <dbReference type="Google" id="ProtNLM"/>
    </source>
</evidence>
<evidence type="ECO:0000256" key="1">
    <source>
        <dbReference type="SAM" id="MobiDB-lite"/>
    </source>
</evidence>
<gene>
    <name evidence="3" type="ORF">FHS27_000424</name>
</gene>
<dbReference type="EMBL" id="JACHXU010000001">
    <property type="protein sequence ID" value="MBB3204660.1"/>
    <property type="molecule type" value="Genomic_DNA"/>
</dbReference>
<reference evidence="3 4" key="1">
    <citation type="submission" date="2020-08" db="EMBL/GenBank/DDBJ databases">
        <title>Genomic Encyclopedia of Type Strains, Phase III (KMG-III): the genomes of soil and plant-associated and newly described type strains.</title>
        <authorList>
            <person name="Whitman W."/>
        </authorList>
    </citation>
    <scope>NUCLEOTIDE SEQUENCE [LARGE SCALE GENOMIC DNA]</scope>
    <source>
        <strain evidence="3 4">CECT 8075</strain>
    </source>
</reference>
<dbReference type="PANTHER" id="PTHR32432">
    <property type="entry name" value="CELL DIVISION PROTEIN FTSA-RELATED"/>
    <property type="match status" value="1"/>
</dbReference>
<keyword evidence="2" id="KW-1133">Transmembrane helix</keyword>
<organism evidence="3 4">
    <name type="scientific">Aporhodopirellula rubra</name>
    <dbReference type="NCBI Taxonomy" id="980271"/>
    <lineage>
        <taxon>Bacteria</taxon>
        <taxon>Pseudomonadati</taxon>
        <taxon>Planctomycetota</taxon>
        <taxon>Planctomycetia</taxon>
        <taxon>Pirellulales</taxon>
        <taxon>Pirellulaceae</taxon>
        <taxon>Aporhodopirellula</taxon>
    </lineage>
</organism>
<keyword evidence="2" id="KW-0472">Membrane</keyword>
<dbReference type="RefSeq" id="WP_184300946.1">
    <property type="nucleotide sequence ID" value="NZ_JACHXU010000001.1"/>
</dbReference>
<dbReference type="Gene3D" id="3.30.420.40">
    <property type="match status" value="2"/>
</dbReference>
<feature type="region of interest" description="Disordered" evidence="1">
    <location>
        <begin position="495"/>
        <end position="528"/>
    </location>
</feature>
<protein>
    <recommendedName>
        <fullName evidence="5">Competence protein A</fullName>
    </recommendedName>
</protein>
<feature type="compositionally biased region" description="Polar residues" evidence="1">
    <location>
        <begin position="500"/>
        <end position="513"/>
    </location>
</feature>
<feature type="transmembrane region" description="Helical" evidence="2">
    <location>
        <begin position="332"/>
        <end position="351"/>
    </location>
</feature>
<name>A0A7W5DU84_9BACT</name>
<keyword evidence="4" id="KW-1185">Reference proteome</keyword>
<dbReference type="InterPro" id="IPR050696">
    <property type="entry name" value="FtsA/MreB"/>
</dbReference>
<sequence length="528" mass="57828">MLRIALDWDDEQIRMVAADLTGRQFKLRAAAVVPIGDRDLPTALRDLIRDHSLEKGECLVAIGRDRAELRQMDFPPVPMEELPEIVRFQAIRQFASAGDSAAIDYMTTHVDADGIKAIVAATGPAQLNPIQKTIEAAGWTLHRVALRPIAAAALYRMKVADTPPPVDDETQPTIALIDLVADEAEIVLLRGGEIVFVRSVRLPPHAPVSAPTSHARTNSLAGEIRRSLIACGAVASQCNVVMWGTEERHGEEMTLLAERIGQHQDTPCQTRLIDPLELVGADPSIRASTGSLVGRLAPLVGLLVADASSPDELIDFLNPRKTIEAKTDTRKVAAMVGIPAALVLAVVWMLWGNLSRLDEQIDKQTAANSELRSKTKTSDKMIERTELIDQFLDSDVNWIDEFERLAKTMPAADELIVKEVTAVANPRDGGGRIVISGLVTSPEVIDAFETAMRDEFHQVTGDKVTQLATDDSYRWQMIETIAVAQSAVREKRYERMRALQQETTADEASQSENTSDDETTEPTATEAT</sequence>
<evidence type="ECO:0000313" key="4">
    <source>
        <dbReference type="Proteomes" id="UP000536179"/>
    </source>
</evidence>